<keyword evidence="2" id="KW-0812">Transmembrane</keyword>
<evidence type="ECO:0000256" key="1">
    <source>
        <dbReference type="SAM" id="MobiDB-lite"/>
    </source>
</evidence>
<feature type="compositionally biased region" description="Polar residues" evidence="1">
    <location>
        <begin position="63"/>
        <end position="80"/>
    </location>
</feature>
<keyword evidence="4" id="KW-1185">Reference proteome</keyword>
<dbReference type="Pfam" id="PF09612">
    <property type="entry name" value="HtrL_YibB"/>
    <property type="match status" value="1"/>
</dbReference>
<reference evidence="3" key="1">
    <citation type="journal article" date="2023" name="Mol. Biol. Evol.">
        <title>Third-Generation Sequencing Reveals the Adaptive Role of the Epigenome in Three Deep-Sea Polychaetes.</title>
        <authorList>
            <person name="Perez M."/>
            <person name="Aroh O."/>
            <person name="Sun Y."/>
            <person name="Lan Y."/>
            <person name="Juniper S.K."/>
            <person name="Young C.R."/>
            <person name="Angers B."/>
            <person name="Qian P.Y."/>
        </authorList>
    </citation>
    <scope>NUCLEOTIDE SEQUENCE</scope>
    <source>
        <strain evidence="3">R07B-5</strain>
    </source>
</reference>
<dbReference type="EMBL" id="JAODUO010000336">
    <property type="protein sequence ID" value="KAK2182776.1"/>
    <property type="molecule type" value="Genomic_DNA"/>
</dbReference>
<comment type="caution">
    <text evidence="3">The sequence shown here is derived from an EMBL/GenBank/DDBJ whole genome shotgun (WGS) entry which is preliminary data.</text>
</comment>
<name>A0AAD9L469_RIDPI</name>
<keyword evidence="2" id="KW-0472">Membrane</keyword>
<sequence>MTQRQRQWTIFVFRCVLCCWLFVGALLWLTAQGLLSVKPPDAPTGGATSRMVTHNMLVKRLASTQSTPTSTTKNNANNLKAPSGDKLRDEVTIVTAYMNIGKFQKGEGSDTFTPDLYHVWMRIFRQIQNPLIVYLERNEDIDYFHKLREDLPKNLTMTVKVSRDHLWAFGLRKRIAAIYSQPNYPKFHPNTVIPDYSCVMHAKYEFMQNATKSNPFRTRYFAWLDIGLFRDIVTKSEPLKLHLPPNFDHTRVAYTEVYDRNRNISEHSIFHENQVWVCGAYFIAENSVMQRWTAEYIRATERFLSSNLMNTDQQILYAMFSNRNSSNTIQTYKGTGKYDPWFYLGYLCAE</sequence>
<organism evidence="3 4">
    <name type="scientific">Ridgeia piscesae</name>
    <name type="common">Tubeworm</name>
    <dbReference type="NCBI Taxonomy" id="27915"/>
    <lineage>
        <taxon>Eukaryota</taxon>
        <taxon>Metazoa</taxon>
        <taxon>Spiralia</taxon>
        <taxon>Lophotrochozoa</taxon>
        <taxon>Annelida</taxon>
        <taxon>Polychaeta</taxon>
        <taxon>Sedentaria</taxon>
        <taxon>Canalipalpata</taxon>
        <taxon>Sabellida</taxon>
        <taxon>Siboglinidae</taxon>
        <taxon>Ridgeia</taxon>
    </lineage>
</organism>
<keyword evidence="2" id="KW-1133">Transmembrane helix</keyword>
<evidence type="ECO:0000313" key="3">
    <source>
        <dbReference type="EMBL" id="KAK2182776.1"/>
    </source>
</evidence>
<protein>
    <submittedName>
        <fullName evidence="3">Uncharacterized protein</fullName>
    </submittedName>
</protein>
<dbReference type="InterPro" id="IPR011735">
    <property type="entry name" value="WlaTC/HtrL_glycosyltransf"/>
</dbReference>
<dbReference type="Proteomes" id="UP001209878">
    <property type="component" value="Unassembled WGS sequence"/>
</dbReference>
<evidence type="ECO:0000256" key="2">
    <source>
        <dbReference type="SAM" id="Phobius"/>
    </source>
</evidence>
<accession>A0AAD9L469</accession>
<evidence type="ECO:0000313" key="4">
    <source>
        <dbReference type="Proteomes" id="UP001209878"/>
    </source>
</evidence>
<dbReference type="AlphaFoldDB" id="A0AAD9L469"/>
<proteinExistence type="predicted"/>
<feature type="region of interest" description="Disordered" evidence="1">
    <location>
        <begin position="63"/>
        <end position="83"/>
    </location>
</feature>
<feature type="transmembrane region" description="Helical" evidence="2">
    <location>
        <begin position="12"/>
        <end position="31"/>
    </location>
</feature>
<gene>
    <name evidence="3" type="ORF">NP493_336g01033</name>
</gene>